<organism evidence="2 3">
    <name type="scientific">Cylicocyclus nassatus</name>
    <name type="common">Nematode worm</name>
    <dbReference type="NCBI Taxonomy" id="53992"/>
    <lineage>
        <taxon>Eukaryota</taxon>
        <taxon>Metazoa</taxon>
        <taxon>Ecdysozoa</taxon>
        <taxon>Nematoda</taxon>
        <taxon>Chromadorea</taxon>
        <taxon>Rhabditida</taxon>
        <taxon>Rhabditina</taxon>
        <taxon>Rhabditomorpha</taxon>
        <taxon>Strongyloidea</taxon>
        <taxon>Strongylidae</taxon>
        <taxon>Cylicocyclus</taxon>
    </lineage>
</organism>
<keyword evidence="3" id="KW-1185">Reference proteome</keyword>
<dbReference type="PANTHER" id="PTHR14030">
    <property type="entry name" value="MITOTIC CHECKPOINT SERINE/THREONINE-PROTEIN KINASE BUB1"/>
    <property type="match status" value="1"/>
</dbReference>
<dbReference type="InterPro" id="IPR015661">
    <property type="entry name" value="Bub1/Mad3"/>
</dbReference>
<dbReference type="Proteomes" id="UP001176961">
    <property type="component" value="Unassembled WGS sequence"/>
</dbReference>
<evidence type="ECO:0000313" key="3">
    <source>
        <dbReference type="Proteomes" id="UP001176961"/>
    </source>
</evidence>
<dbReference type="Pfam" id="PF08311">
    <property type="entry name" value="Mad3_BUB1_I"/>
    <property type="match status" value="1"/>
</dbReference>
<proteinExistence type="predicted"/>
<evidence type="ECO:0000313" key="2">
    <source>
        <dbReference type="EMBL" id="CAJ0595351.1"/>
    </source>
</evidence>
<dbReference type="PROSITE" id="PS51489">
    <property type="entry name" value="BUB1_N"/>
    <property type="match status" value="1"/>
</dbReference>
<dbReference type="GO" id="GO:0051754">
    <property type="term" value="P:meiotic sister chromatid cohesion, centromeric"/>
    <property type="evidence" value="ECO:0007669"/>
    <property type="project" value="TreeGrafter"/>
</dbReference>
<gene>
    <name evidence="2" type="ORF">CYNAS_LOCUS7334</name>
</gene>
<evidence type="ECO:0000259" key="1">
    <source>
        <dbReference type="PROSITE" id="PS51489"/>
    </source>
</evidence>
<dbReference type="EMBL" id="CATQJL010000112">
    <property type="protein sequence ID" value="CAJ0595351.1"/>
    <property type="molecule type" value="Genomic_DNA"/>
</dbReference>
<protein>
    <recommendedName>
        <fullName evidence="1">BUB1 N-terminal domain-containing protein</fullName>
    </recommendedName>
</protein>
<name>A0AA36GNG0_CYLNA</name>
<dbReference type="GO" id="GO:0005634">
    <property type="term" value="C:nucleus"/>
    <property type="evidence" value="ECO:0007669"/>
    <property type="project" value="TreeGrafter"/>
</dbReference>
<feature type="domain" description="BUB1 N-terminal" evidence="1">
    <location>
        <begin position="60"/>
        <end position="219"/>
    </location>
</feature>
<sequence>MSGCTGEGSSQPEPSQYEWELCRENVKPLKTGRRVDAINEALAHTTYGSKAETLANQKFDEIMQKCETADDPLMYCLEFCKWFEQKFPHGRQRLFYSLLWKIVHRYAKCPEYLDDERMLRIWENLADNSLGHGWEIYQHAHSIGSLLRSAHLYIKWAEDLEMRGAIADARAVFRRARKHGALPLEAIDSAEDQLEMREMRRQLDGNQDSDDSWEEDEFDENGKRVAFTRLRTMDESSAAPVVRLPAIVGEQGSSKLDRGQKKQKPVNNGVPTFQILEDDEEVMESYLEGIYEVNNHIERFSLQDPNAEKWKASKVPIKKLNNCASSFTVYQEDDEKENTDPQTNKVVKKPILMLRKYLIRDMSIEEHLAAMYDKDEIKQDVKKVVRKINFDDDDDE</sequence>
<dbReference type="GO" id="GO:0004672">
    <property type="term" value="F:protein kinase activity"/>
    <property type="evidence" value="ECO:0007669"/>
    <property type="project" value="TreeGrafter"/>
</dbReference>
<dbReference type="GO" id="GO:0007094">
    <property type="term" value="P:mitotic spindle assembly checkpoint signaling"/>
    <property type="evidence" value="ECO:0007669"/>
    <property type="project" value="InterPro"/>
</dbReference>
<dbReference type="Gene3D" id="1.25.40.430">
    <property type="match status" value="1"/>
</dbReference>
<accession>A0AA36GNG0</accession>
<dbReference type="AlphaFoldDB" id="A0AA36GNG0"/>
<dbReference type="SMART" id="SM00777">
    <property type="entry name" value="Mad3_BUB1_I"/>
    <property type="match status" value="1"/>
</dbReference>
<dbReference type="InterPro" id="IPR013212">
    <property type="entry name" value="Mad3/Bub1_I"/>
</dbReference>
<reference evidence="2" key="1">
    <citation type="submission" date="2023-07" db="EMBL/GenBank/DDBJ databases">
        <authorList>
            <consortium name="CYATHOMIX"/>
        </authorList>
    </citation>
    <scope>NUCLEOTIDE SEQUENCE</scope>
    <source>
        <strain evidence="2">N/A</strain>
    </source>
</reference>
<comment type="caution">
    <text evidence="2">The sequence shown here is derived from an EMBL/GenBank/DDBJ whole genome shotgun (WGS) entry which is preliminary data.</text>
</comment>
<dbReference type="PANTHER" id="PTHR14030:SF28">
    <property type="entry name" value="BUB1 N-TERMINAL DOMAIN-CONTAINING PROTEIN"/>
    <property type="match status" value="1"/>
</dbReference>